<proteinExistence type="predicted"/>
<organism evidence="1">
    <name type="scientific">Leclercia adecarboxylata</name>
    <dbReference type="NCBI Taxonomy" id="83655"/>
    <lineage>
        <taxon>Bacteria</taxon>
        <taxon>Pseudomonadati</taxon>
        <taxon>Pseudomonadota</taxon>
        <taxon>Gammaproteobacteria</taxon>
        <taxon>Enterobacterales</taxon>
        <taxon>Enterobacteriaceae</taxon>
        <taxon>Leclercia</taxon>
    </lineage>
</organism>
<protein>
    <submittedName>
        <fullName evidence="1">Uncharacterized protein</fullName>
    </submittedName>
</protein>
<name>A0A482M1Q1_9ENTR</name>
<sequence>MVFTLPGGNAGGLFNNGVSCDDAARAGGFENFGGYSGREQESRRQGKP</sequence>
<dbReference type="AlphaFoldDB" id="A0A482M1Q1"/>
<keyword evidence="1" id="KW-0614">Plasmid</keyword>
<accession>A0A482M1Q1</accession>
<reference evidence="1" key="1">
    <citation type="submission" date="2018-09" db="EMBL/GenBank/DDBJ databases">
        <authorList>
            <person name="Yuan Q."/>
            <person name="Jiang X."/>
            <person name="Jing Y."/>
            <person name="Cheng Q."/>
            <person name="Zhou D."/>
        </authorList>
    </citation>
    <scope>NUCLEOTIDE SEQUENCE</scope>
    <source>
        <strain evidence="1">150707804</strain>
        <plasmid evidence="1">p707804-1FII</plasmid>
    </source>
</reference>
<evidence type="ECO:0000313" key="1">
    <source>
        <dbReference type="EMBL" id="QBQ66703.1"/>
    </source>
</evidence>
<dbReference type="EMBL" id="MH909330">
    <property type="protein sequence ID" value="QBQ66703.1"/>
    <property type="molecule type" value="Genomic_DNA"/>
</dbReference>
<geneLocation type="plasmid" evidence="1">
    <name>p707804-1FII</name>
</geneLocation>